<dbReference type="Gene3D" id="2.30.40.10">
    <property type="entry name" value="Urease, subunit C, domain 1"/>
    <property type="match status" value="2"/>
</dbReference>
<comment type="caution">
    <text evidence="2">The sequence shown here is derived from an EMBL/GenBank/DDBJ whole genome shotgun (WGS) entry which is preliminary data.</text>
</comment>
<evidence type="ECO:0000313" key="2">
    <source>
        <dbReference type="EMBL" id="KIG17823.1"/>
    </source>
</evidence>
<dbReference type="Gene3D" id="3.20.20.140">
    <property type="entry name" value="Metal-dependent hydrolases"/>
    <property type="match status" value="2"/>
</dbReference>
<dbReference type="Pfam" id="PF07969">
    <property type="entry name" value="Amidohydro_3"/>
    <property type="match status" value="1"/>
</dbReference>
<gene>
    <name evidence="2" type="ORF">DB30_02590</name>
</gene>
<dbReference type="InterPro" id="IPR032466">
    <property type="entry name" value="Metal_Hydrolase"/>
</dbReference>
<dbReference type="RefSeq" id="WP_052547845.1">
    <property type="nucleotide sequence ID" value="NZ_JMCC02000019.1"/>
</dbReference>
<dbReference type="PANTHER" id="PTHR11647">
    <property type="entry name" value="HYDRANTOINASE/DIHYDROPYRIMIDINASE FAMILY MEMBER"/>
    <property type="match status" value="1"/>
</dbReference>
<sequence>MEAPSFDLVIRGGTVVDGTGAARRRADVGIRDAKIVAIDPDLPPGREEIDATGKLVTPGFVDVHTHYDAQVTWDPHVTPSSWHGVTTVVMGNCGVGFAPAAPDQRKWLISLMEGVEDIPGAAMTEGMIWAWESFPEYLDAIDKHPRAIDICAQVPHGALRAYVMGRRGAKHEAATNEDLAAMARIVREGTEAGALGFSTSRTPIHKGMDGEYVPGTFADERELFAMGRAVAEGGGVMFQMTGNHVDMIEEFPWMRRLAQEAGCSVSFNLLQTDQKPDLWKHMLGLLDEAEKDDLPIWAQVAGRPNGILMTWAGTAVPFMPYPTYMPLHGLPFAERLPRLRDAALRHKVVHEKPFSFGEFEDYIISSFHKMYRLGEVPNYEPEPEHAATEVAKRNGDVAPGVVWDWMMENDGRGVVYFPIFNYAENNLDALRTLLQHPRTRLGLGDGGAHCGAICDASIQTFMLTHWVRDRTRGDKLPLEFIVKTLSSDTASFYGLDDRGRIAIGYKADLNVIDFDAMKLHAPEMIYDLPADGRRFVQRAEGITHTIVSGQIIRQANAPTGKLPGRLVRGPKSAPA</sequence>
<dbReference type="EMBL" id="JMCC02000019">
    <property type="protein sequence ID" value="KIG17823.1"/>
    <property type="molecule type" value="Genomic_DNA"/>
</dbReference>
<proteinExistence type="predicted"/>
<dbReference type="PANTHER" id="PTHR11647:SF1">
    <property type="entry name" value="COLLAPSIN RESPONSE MEDIATOR PROTEIN"/>
    <property type="match status" value="1"/>
</dbReference>
<dbReference type="AlphaFoldDB" id="A0A0C2A364"/>
<dbReference type="GO" id="GO:0005829">
    <property type="term" value="C:cytosol"/>
    <property type="evidence" value="ECO:0007669"/>
    <property type="project" value="TreeGrafter"/>
</dbReference>
<dbReference type="CDD" id="cd01297">
    <property type="entry name" value="D-aminoacylase"/>
    <property type="match status" value="1"/>
</dbReference>
<dbReference type="InterPro" id="IPR013108">
    <property type="entry name" value="Amidohydro_3"/>
</dbReference>
<accession>A0A0C2A364</accession>
<dbReference type="InterPro" id="IPR050378">
    <property type="entry name" value="Metallo-dep_Hydrolases_sf"/>
</dbReference>
<feature type="domain" description="Amidohydrolase 3" evidence="1">
    <location>
        <begin position="47"/>
        <end position="552"/>
    </location>
</feature>
<dbReference type="InterPro" id="IPR011059">
    <property type="entry name" value="Metal-dep_hydrolase_composite"/>
</dbReference>
<dbReference type="SUPFAM" id="SSF51338">
    <property type="entry name" value="Composite domain of metallo-dependent hydrolases"/>
    <property type="match status" value="1"/>
</dbReference>
<organism evidence="2 3">
    <name type="scientific">Enhygromyxa salina</name>
    <dbReference type="NCBI Taxonomy" id="215803"/>
    <lineage>
        <taxon>Bacteria</taxon>
        <taxon>Pseudomonadati</taxon>
        <taxon>Myxococcota</taxon>
        <taxon>Polyangia</taxon>
        <taxon>Nannocystales</taxon>
        <taxon>Nannocystaceae</taxon>
        <taxon>Enhygromyxa</taxon>
    </lineage>
</organism>
<evidence type="ECO:0000313" key="3">
    <source>
        <dbReference type="Proteomes" id="UP000031599"/>
    </source>
</evidence>
<protein>
    <submittedName>
        <fullName evidence="2">N-acyl-D-aspartate/D-glutamate deacylase</fullName>
    </submittedName>
</protein>
<reference evidence="2 3" key="1">
    <citation type="submission" date="2014-12" db="EMBL/GenBank/DDBJ databases">
        <title>Genome assembly of Enhygromyxa salina DSM 15201.</title>
        <authorList>
            <person name="Sharma G."/>
            <person name="Subramanian S."/>
        </authorList>
    </citation>
    <scope>NUCLEOTIDE SEQUENCE [LARGE SCALE GENOMIC DNA]</scope>
    <source>
        <strain evidence="2 3">DSM 15201</strain>
    </source>
</reference>
<name>A0A0C2A364_9BACT</name>
<evidence type="ECO:0000259" key="1">
    <source>
        <dbReference type="Pfam" id="PF07969"/>
    </source>
</evidence>
<dbReference type="GO" id="GO:0016812">
    <property type="term" value="F:hydrolase activity, acting on carbon-nitrogen (but not peptide) bonds, in cyclic amides"/>
    <property type="evidence" value="ECO:0007669"/>
    <property type="project" value="TreeGrafter"/>
</dbReference>
<dbReference type="Proteomes" id="UP000031599">
    <property type="component" value="Unassembled WGS sequence"/>
</dbReference>
<dbReference type="SUPFAM" id="SSF51556">
    <property type="entry name" value="Metallo-dependent hydrolases"/>
    <property type="match status" value="1"/>
</dbReference>